<keyword evidence="1" id="KW-0812">Transmembrane</keyword>
<dbReference type="AlphaFoldDB" id="A0A0A9C7W8"/>
<keyword evidence="1" id="KW-1133">Transmembrane helix</keyword>
<reference evidence="2" key="1">
    <citation type="submission" date="2014-09" db="EMBL/GenBank/DDBJ databases">
        <authorList>
            <person name="Magalhaes I.L.F."/>
            <person name="Oliveira U."/>
            <person name="Santos F.R."/>
            <person name="Vidigal T.H.D.A."/>
            <person name="Brescovit A.D."/>
            <person name="Santos A.J."/>
        </authorList>
    </citation>
    <scope>NUCLEOTIDE SEQUENCE</scope>
    <source>
        <tissue evidence="2">Shoot tissue taken approximately 20 cm above the soil surface</tissue>
    </source>
</reference>
<name>A0A0A9C7W8_ARUDO</name>
<sequence>MEGTLQSTLFVLSATLRILFLVLGNTIENKDSN</sequence>
<evidence type="ECO:0000313" key="2">
    <source>
        <dbReference type="EMBL" id="JAD70558.1"/>
    </source>
</evidence>
<keyword evidence="1" id="KW-0472">Membrane</keyword>
<proteinExistence type="predicted"/>
<organism evidence="2">
    <name type="scientific">Arundo donax</name>
    <name type="common">Giant reed</name>
    <name type="synonym">Donax arundinaceus</name>
    <dbReference type="NCBI Taxonomy" id="35708"/>
    <lineage>
        <taxon>Eukaryota</taxon>
        <taxon>Viridiplantae</taxon>
        <taxon>Streptophyta</taxon>
        <taxon>Embryophyta</taxon>
        <taxon>Tracheophyta</taxon>
        <taxon>Spermatophyta</taxon>
        <taxon>Magnoliopsida</taxon>
        <taxon>Liliopsida</taxon>
        <taxon>Poales</taxon>
        <taxon>Poaceae</taxon>
        <taxon>PACMAD clade</taxon>
        <taxon>Arundinoideae</taxon>
        <taxon>Arundineae</taxon>
        <taxon>Arundo</taxon>
    </lineage>
</organism>
<reference evidence="2" key="2">
    <citation type="journal article" date="2015" name="Data Brief">
        <title>Shoot transcriptome of the giant reed, Arundo donax.</title>
        <authorList>
            <person name="Barrero R.A."/>
            <person name="Guerrero F.D."/>
            <person name="Moolhuijzen P."/>
            <person name="Goolsby J.A."/>
            <person name="Tidwell J."/>
            <person name="Bellgard S.E."/>
            <person name="Bellgard M.I."/>
        </authorList>
    </citation>
    <scope>NUCLEOTIDE SEQUENCE</scope>
    <source>
        <tissue evidence="2">Shoot tissue taken approximately 20 cm above the soil surface</tissue>
    </source>
</reference>
<dbReference type="EMBL" id="GBRH01227337">
    <property type="protein sequence ID" value="JAD70558.1"/>
    <property type="molecule type" value="Transcribed_RNA"/>
</dbReference>
<evidence type="ECO:0000256" key="1">
    <source>
        <dbReference type="SAM" id="Phobius"/>
    </source>
</evidence>
<accession>A0A0A9C7W8</accession>
<protein>
    <submittedName>
        <fullName evidence="2">Uncharacterized protein</fullName>
    </submittedName>
</protein>
<feature type="transmembrane region" description="Helical" evidence="1">
    <location>
        <begin position="6"/>
        <end position="27"/>
    </location>
</feature>